<feature type="non-terminal residue" evidence="2">
    <location>
        <position position="1"/>
    </location>
</feature>
<keyword evidence="2" id="KW-0808">Transferase</keyword>
<evidence type="ECO:0000313" key="3">
    <source>
        <dbReference type="Proteomes" id="UP000525686"/>
    </source>
</evidence>
<feature type="region of interest" description="Disordered" evidence="1">
    <location>
        <begin position="1"/>
        <end position="125"/>
    </location>
</feature>
<gene>
    <name evidence="2" type="ORF">H3146_25750</name>
</gene>
<evidence type="ECO:0000313" key="2">
    <source>
        <dbReference type="EMBL" id="MBB1256724.1"/>
    </source>
</evidence>
<dbReference type="AlphaFoldDB" id="A0A7W3WQR7"/>
<reference evidence="3" key="1">
    <citation type="submission" date="2020-05" db="EMBL/GenBank/DDBJ databases">
        <title>Classification of alakaliphilic streptomycetes isolated from an alkaline soil next to Lonar Crater, India and a proposal for the recognition of Streptomyces alkaliterrae sp. nov.</title>
        <authorList>
            <person name="Golinska P."/>
        </authorList>
    </citation>
    <scope>NUCLEOTIDE SEQUENCE [LARGE SCALE GENOMIC DNA]</scope>
    <source>
        <strain evidence="3">OF3</strain>
    </source>
</reference>
<dbReference type="EMBL" id="JABJWZ010000437">
    <property type="protein sequence ID" value="MBB1256724.1"/>
    <property type="molecule type" value="Genomic_DNA"/>
</dbReference>
<feature type="compositionally biased region" description="Low complexity" evidence="1">
    <location>
        <begin position="101"/>
        <end position="114"/>
    </location>
</feature>
<proteinExistence type="predicted"/>
<dbReference type="Proteomes" id="UP000525686">
    <property type="component" value="Unassembled WGS sequence"/>
</dbReference>
<feature type="compositionally biased region" description="Basic and acidic residues" evidence="1">
    <location>
        <begin position="40"/>
        <end position="76"/>
    </location>
</feature>
<dbReference type="GO" id="GO:0016301">
    <property type="term" value="F:kinase activity"/>
    <property type="evidence" value="ECO:0007669"/>
    <property type="project" value="UniProtKB-KW"/>
</dbReference>
<protein>
    <submittedName>
        <fullName evidence="2">dTMP kinase</fullName>
    </submittedName>
</protein>
<sequence>VLPRIPADEPETTALPQVTPESPRREGPAAGGTPPVPDEAETRALPRAPENEAPDRTRELPQLDDSGRPRRPRPEWAEETPMDDLPTLADELLGPFEDTGDAGNAGDTGNAGDAGDNGRNRGKRR</sequence>
<evidence type="ECO:0000256" key="1">
    <source>
        <dbReference type="SAM" id="MobiDB-lite"/>
    </source>
</evidence>
<accession>A0A7W3WQR7</accession>
<keyword evidence="2" id="KW-0418">Kinase</keyword>
<organism evidence="2 3">
    <name type="scientific">Streptomyces alkaliterrae</name>
    <dbReference type="NCBI Taxonomy" id="2213162"/>
    <lineage>
        <taxon>Bacteria</taxon>
        <taxon>Bacillati</taxon>
        <taxon>Actinomycetota</taxon>
        <taxon>Actinomycetes</taxon>
        <taxon>Kitasatosporales</taxon>
        <taxon>Streptomycetaceae</taxon>
        <taxon>Streptomyces</taxon>
    </lineage>
</organism>
<name>A0A7W3WQR7_9ACTN</name>
<comment type="caution">
    <text evidence="2">The sequence shown here is derived from an EMBL/GenBank/DDBJ whole genome shotgun (WGS) entry which is preliminary data.</text>
</comment>